<dbReference type="PRINTS" id="PR00081">
    <property type="entry name" value="GDHRDH"/>
</dbReference>
<evidence type="ECO:0000313" key="3">
    <source>
        <dbReference type="EMBL" id="QJQ02488.1"/>
    </source>
</evidence>
<protein>
    <submittedName>
        <fullName evidence="3">SDR family oxidoreductase</fullName>
    </submittedName>
</protein>
<dbReference type="PRINTS" id="PR00080">
    <property type="entry name" value="SDRFAMILY"/>
</dbReference>
<dbReference type="Gene3D" id="3.40.50.720">
    <property type="entry name" value="NAD(P)-binding Rossmann-like Domain"/>
    <property type="match status" value="1"/>
</dbReference>
<dbReference type="PROSITE" id="PS00061">
    <property type="entry name" value="ADH_SHORT"/>
    <property type="match status" value="1"/>
</dbReference>
<evidence type="ECO:0000256" key="1">
    <source>
        <dbReference type="ARBA" id="ARBA00006484"/>
    </source>
</evidence>
<dbReference type="Proteomes" id="UP000501648">
    <property type="component" value="Chromosome"/>
</dbReference>
<organism evidence="3 4">
    <name type="scientific">Herbaspirillum rubrisubalbicans Os34</name>
    <dbReference type="NCBI Taxonomy" id="1235827"/>
    <lineage>
        <taxon>Bacteria</taxon>
        <taxon>Pseudomonadati</taxon>
        <taxon>Pseudomonadota</taxon>
        <taxon>Betaproteobacteria</taxon>
        <taxon>Burkholderiales</taxon>
        <taxon>Oxalobacteraceae</taxon>
        <taxon>Herbaspirillum</taxon>
    </lineage>
</organism>
<dbReference type="AlphaFoldDB" id="A0A6M3ZV81"/>
<dbReference type="InterPro" id="IPR057326">
    <property type="entry name" value="KR_dom"/>
</dbReference>
<evidence type="ECO:0000313" key="4">
    <source>
        <dbReference type="Proteomes" id="UP000501648"/>
    </source>
</evidence>
<dbReference type="InterPro" id="IPR002347">
    <property type="entry name" value="SDR_fam"/>
</dbReference>
<dbReference type="SMART" id="SM00822">
    <property type="entry name" value="PKS_KR"/>
    <property type="match status" value="1"/>
</dbReference>
<dbReference type="InterPro" id="IPR020904">
    <property type="entry name" value="Sc_DH/Rdtase_CS"/>
</dbReference>
<dbReference type="CDD" id="cd05233">
    <property type="entry name" value="SDR_c"/>
    <property type="match status" value="1"/>
</dbReference>
<accession>A0A6M3ZV81</accession>
<proteinExistence type="inferred from homology"/>
<name>A0A6M3ZV81_9BURK</name>
<dbReference type="GO" id="GO:0016616">
    <property type="term" value="F:oxidoreductase activity, acting on the CH-OH group of donors, NAD or NADP as acceptor"/>
    <property type="evidence" value="ECO:0007669"/>
    <property type="project" value="TreeGrafter"/>
</dbReference>
<sequence>MNQVVVVSGGGTGIGYATARYFARRNAQVIIIGRRLDRLERAATEIAGDYPQAPAVMTLGADLSRPEQVERVRQVLGERFEAIDVLVNAAGGHVLRQRPAAEYVDGLDGVARRWADNFNLNTLSAVLLTEALVDRLKVPGGRIVFISSIAAYRGSGQGCYGAAKAALHPYCYDLAKALGPRGITVNTIAPGYVEDTEFFGSAFSDTQHQAKLAETMNGRAGTTDDIANTVGWLASPDACHVTAQIIQINGGAERGR</sequence>
<dbReference type="InterPro" id="IPR036291">
    <property type="entry name" value="NAD(P)-bd_dom_sf"/>
</dbReference>
<reference evidence="3 4" key="1">
    <citation type="journal article" date="2012" name="J. Bacteriol.">
        <title>Genome sequence of the pathogenic Herbaspirillum seropedicae strain Os34, isolated from rice roots.</title>
        <authorList>
            <person name="Ye W."/>
            <person name="Ye S."/>
            <person name="Liu J."/>
            <person name="Chang S."/>
            <person name="Chen M."/>
            <person name="Zhu B."/>
            <person name="Guo L."/>
            <person name="An Q."/>
        </authorList>
    </citation>
    <scope>NUCLEOTIDE SEQUENCE [LARGE SCALE GENOMIC DNA]</scope>
    <source>
        <strain evidence="3 4">Os34</strain>
    </source>
</reference>
<dbReference type="EMBL" id="CP008956">
    <property type="protein sequence ID" value="QJQ02488.1"/>
    <property type="molecule type" value="Genomic_DNA"/>
</dbReference>
<dbReference type="SUPFAM" id="SSF51735">
    <property type="entry name" value="NAD(P)-binding Rossmann-fold domains"/>
    <property type="match status" value="1"/>
</dbReference>
<feature type="domain" description="Ketoreductase" evidence="2">
    <location>
        <begin position="3"/>
        <end position="196"/>
    </location>
</feature>
<comment type="similarity">
    <text evidence="1">Belongs to the short-chain dehydrogenases/reductases (SDR) family.</text>
</comment>
<dbReference type="RefSeq" id="WP_017455523.1">
    <property type="nucleotide sequence ID" value="NZ_CP008956.1"/>
</dbReference>
<dbReference type="PANTHER" id="PTHR42760">
    <property type="entry name" value="SHORT-CHAIN DEHYDROGENASES/REDUCTASES FAMILY MEMBER"/>
    <property type="match status" value="1"/>
</dbReference>
<dbReference type="PANTHER" id="PTHR42760:SF40">
    <property type="entry name" value="3-OXOACYL-[ACYL-CARRIER-PROTEIN] REDUCTASE, CHLOROPLASTIC"/>
    <property type="match status" value="1"/>
</dbReference>
<gene>
    <name evidence="3" type="ORF">C798_20330</name>
</gene>
<evidence type="ECO:0000259" key="2">
    <source>
        <dbReference type="SMART" id="SM00822"/>
    </source>
</evidence>
<dbReference type="Pfam" id="PF13561">
    <property type="entry name" value="adh_short_C2"/>
    <property type="match status" value="1"/>
</dbReference>
<dbReference type="GO" id="GO:0030497">
    <property type="term" value="P:fatty acid elongation"/>
    <property type="evidence" value="ECO:0007669"/>
    <property type="project" value="TreeGrafter"/>
</dbReference>